<dbReference type="Pfam" id="PF00583">
    <property type="entry name" value="Acetyltransf_1"/>
    <property type="match status" value="1"/>
</dbReference>
<accession>A0ABY0S5B7</accession>
<evidence type="ECO:0000256" key="2">
    <source>
        <dbReference type="ARBA" id="ARBA00023315"/>
    </source>
</evidence>
<evidence type="ECO:0000259" key="3">
    <source>
        <dbReference type="PROSITE" id="PS51186"/>
    </source>
</evidence>
<dbReference type="SUPFAM" id="SSF55729">
    <property type="entry name" value="Acyl-CoA N-acyltransferases (Nat)"/>
    <property type="match status" value="1"/>
</dbReference>
<feature type="domain" description="N-acetyltransferase" evidence="3">
    <location>
        <begin position="37"/>
        <end position="175"/>
    </location>
</feature>
<dbReference type="InterPro" id="IPR000182">
    <property type="entry name" value="GNAT_dom"/>
</dbReference>
<dbReference type="EMBL" id="LT629706">
    <property type="protein sequence ID" value="SDO82905.1"/>
    <property type="molecule type" value="Genomic_DNA"/>
</dbReference>
<proteinExistence type="predicted"/>
<evidence type="ECO:0000256" key="1">
    <source>
        <dbReference type="ARBA" id="ARBA00022679"/>
    </source>
</evidence>
<dbReference type="InterPro" id="IPR016181">
    <property type="entry name" value="Acyl_CoA_acyltransferase"/>
</dbReference>
<keyword evidence="2" id="KW-0012">Acyltransferase</keyword>
<reference evidence="4 5" key="1">
    <citation type="submission" date="2016-10" db="EMBL/GenBank/DDBJ databases">
        <authorList>
            <person name="Varghese N."/>
            <person name="Submissions S."/>
        </authorList>
    </citation>
    <scope>NUCLEOTIDE SEQUENCE [LARGE SCALE GENOMIC DNA]</scope>
    <source>
        <strain evidence="4 5">BS2776</strain>
    </source>
</reference>
<sequence>MYGDDFKLNEVFPIMEETITCRLASVDDAMSMCELGQLLNEVHHTARPDIYAAPTQDVSRDLPHWSGLFEKPGHVVFIAQAGDQPVGFITASVTASAGPLMQPMNVVRIGSVCVAESFWGRGIGRSLMQRVKHWAIEQDAQDLRLTVWPFNARAARLYTEFGFETRAFEMGMRLR</sequence>
<dbReference type="CDD" id="cd04301">
    <property type="entry name" value="NAT_SF"/>
    <property type="match status" value="1"/>
</dbReference>
<name>A0ABY0S5B7_9PSED</name>
<dbReference type="InterPro" id="IPR050680">
    <property type="entry name" value="YpeA/RimI_acetyltransf"/>
</dbReference>
<dbReference type="PANTHER" id="PTHR43420">
    <property type="entry name" value="ACETYLTRANSFERASE"/>
    <property type="match status" value="1"/>
</dbReference>
<gene>
    <name evidence="4" type="ORF">SAMN04490208_5095</name>
</gene>
<evidence type="ECO:0000313" key="4">
    <source>
        <dbReference type="EMBL" id="SDO82905.1"/>
    </source>
</evidence>
<keyword evidence="1" id="KW-0808">Transferase</keyword>
<organism evidence="4 5">
    <name type="scientific">Pseudomonas poae</name>
    <dbReference type="NCBI Taxonomy" id="200451"/>
    <lineage>
        <taxon>Bacteria</taxon>
        <taxon>Pseudomonadati</taxon>
        <taxon>Pseudomonadota</taxon>
        <taxon>Gammaproteobacteria</taxon>
        <taxon>Pseudomonadales</taxon>
        <taxon>Pseudomonadaceae</taxon>
        <taxon>Pseudomonas</taxon>
    </lineage>
</organism>
<dbReference type="Gene3D" id="3.40.630.30">
    <property type="match status" value="1"/>
</dbReference>
<dbReference type="PROSITE" id="PS51186">
    <property type="entry name" value="GNAT"/>
    <property type="match status" value="1"/>
</dbReference>
<protein>
    <submittedName>
        <fullName evidence="4">Acetyltransferase (GNAT) family protein</fullName>
    </submittedName>
</protein>
<keyword evidence="5" id="KW-1185">Reference proteome</keyword>
<dbReference type="Proteomes" id="UP000181903">
    <property type="component" value="Chromosome I"/>
</dbReference>
<evidence type="ECO:0000313" key="5">
    <source>
        <dbReference type="Proteomes" id="UP000181903"/>
    </source>
</evidence>